<name>A0A0H5RL40_9EUKA</name>
<dbReference type="AlphaFoldDB" id="A0A0H5RL40"/>
<evidence type="ECO:0000313" key="2">
    <source>
        <dbReference type="EMBL" id="CRZ09439.1"/>
    </source>
</evidence>
<proteinExistence type="predicted"/>
<feature type="non-terminal residue" evidence="2">
    <location>
        <position position="1"/>
    </location>
</feature>
<keyword evidence="1" id="KW-0732">Signal</keyword>
<sequence>STCVFCVLVHFVPMFLGRDVRQQQQDQAPQKAAGMMIPECRRNQIIAARNRLSVSVPAYRHIPSPPASKPVRPGCSPPHLRIPEPSSELSSCCLSRSMTNLTSGSLPVALNLLDLQDSHTPDPRDSSSTIISQLRMHLQISSPRESRPETPIGDQTFVFDFEPDTASI</sequence>
<reference evidence="2" key="1">
    <citation type="submission" date="2015-04" db="EMBL/GenBank/DDBJ databases">
        <title>The genome sequence of the plant pathogenic Rhizarian Plasmodiophora brassicae reveals insights in its biotrophic life cycle and the origin of chitin synthesis.</title>
        <authorList>
            <person name="Schwelm A."/>
            <person name="Fogelqvist J."/>
            <person name="Knaust A."/>
            <person name="Julke S."/>
            <person name="Lilja T."/>
            <person name="Dhandapani V."/>
            <person name="Bonilla-Rosso G."/>
            <person name="Karlsson M."/>
            <person name="Shevchenko A."/>
            <person name="Choi S.R."/>
            <person name="Kim H.G."/>
            <person name="Park J.Y."/>
            <person name="Lim Y.P."/>
            <person name="Ludwig-Muller J."/>
            <person name="Dixelius C."/>
        </authorList>
    </citation>
    <scope>NUCLEOTIDE SEQUENCE</scope>
    <source>
        <tissue evidence="2">Potato root galls</tissue>
    </source>
</reference>
<accession>A0A0H5RL40</accession>
<feature type="chain" id="PRO_5005224082" evidence="1">
    <location>
        <begin position="18"/>
        <end position="168"/>
    </location>
</feature>
<feature type="signal peptide" evidence="1">
    <location>
        <begin position="1"/>
        <end position="17"/>
    </location>
</feature>
<organism evidence="2">
    <name type="scientific">Spongospora subterranea</name>
    <dbReference type="NCBI Taxonomy" id="70186"/>
    <lineage>
        <taxon>Eukaryota</taxon>
        <taxon>Sar</taxon>
        <taxon>Rhizaria</taxon>
        <taxon>Endomyxa</taxon>
        <taxon>Phytomyxea</taxon>
        <taxon>Plasmodiophorida</taxon>
        <taxon>Plasmodiophoridae</taxon>
        <taxon>Spongospora</taxon>
    </lineage>
</organism>
<evidence type="ECO:0000256" key="1">
    <source>
        <dbReference type="SAM" id="SignalP"/>
    </source>
</evidence>
<protein>
    <submittedName>
        <fullName evidence="2">Uncharacterized protein</fullName>
    </submittedName>
</protein>
<dbReference type="EMBL" id="HACM01008997">
    <property type="protein sequence ID" value="CRZ09439.1"/>
    <property type="molecule type" value="Transcribed_RNA"/>
</dbReference>